<comment type="caution">
    <text evidence="18">The sequence shown here is derived from an EMBL/GenBank/DDBJ whole genome shotgun (WGS) entry which is preliminary data.</text>
</comment>
<proteinExistence type="inferred from homology"/>
<keyword evidence="9" id="KW-0119">Carbohydrate metabolism</keyword>
<comment type="similarity">
    <text evidence="3">Belongs to the glycosyl hydrolase 18 family. Chitinase class V subfamily.</text>
</comment>
<evidence type="ECO:0000256" key="11">
    <source>
        <dbReference type="ARBA" id="ARBA00023326"/>
    </source>
</evidence>
<feature type="region of interest" description="Disordered" evidence="14">
    <location>
        <begin position="819"/>
        <end position="850"/>
    </location>
</feature>
<evidence type="ECO:0000259" key="17">
    <source>
        <dbReference type="PROSITE" id="PS51910"/>
    </source>
</evidence>
<keyword evidence="10 13" id="KW-0326">Glycosidase</keyword>
<dbReference type="PROSITE" id="PS00026">
    <property type="entry name" value="CHIT_BIND_I_1"/>
    <property type="match status" value="1"/>
</dbReference>
<dbReference type="InterPro" id="IPR001579">
    <property type="entry name" value="Glyco_hydro_18_chit_AS"/>
</dbReference>
<dbReference type="InterPro" id="IPR001223">
    <property type="entry name" value="Glyco_hydro18_cat"/>
</dbReference>
<evidence type="ECO:0000256" key="6">
    <source>
        <dbReference type="ARBA" id="ARBA00022669"/>
    </source>
</evidence>
<dbReference type="InterPro" id="IPR029070">
    <property type="entry name" value="Chitinase_insertion_sf"/>
</dbReference>
<keyword evidence="12" id="KW-1015">Disulfide bond</keyword>
<evidence type="ECO:0000256" key="13">
    <source>
        <dbReference type="RuleBase" id="RU000489"/>
    </source>
</evidence>
<evidence type="ECO:0000313" key="19">
    <source>
        <dbReference type="Proteomes" id="UP001302126"/>
    </source>
</evidence>
<feature type="chain" id="PRO_5042880842" description="chitinase" evidence="15">
    <location>
        <begin position="21"/>
        <end position="1815"/>
    </location>
</feature>
<dbReference type="EMBL" id="MU864416">
    <property type="protein sequence ID" value="KAK4186731.1"/>
    <property type="molecule type" value="Genomic_DNA"/>
</dbReference>
<keyword evidence="5" id="KW-0964">Secreted</keyword>
<comment type="subcellular location">
    <subcellularLocation>
        <location evidence="2">Secreted</location>
    </subcellularLocation>
</comment>
<evidence type="ECO:0000256" key="1">
    <source>
        <dbReference type="ARBA" id="ARBA00000822"/>
    </source>
</evidence>
<dbReference type="Pfam" id="PF00704">
    <property type="entry name" value="Glyco_hydro_18"/>
    <property type="match status" value="1"/>
</dbReference>
<evidence type="ECO:0000256" key="4">
    <source>
        <dbReference type="ARBA" id="ARBA00012729"/>
    </source>
</evidence>
<keyword evidence="11" id="KW-0624">Polysaccharide degradation</keyword>
<dbReference type="InterPro" id="IPR018371">
    <property type="entry name" value="Chitin-binding_1_CS"/>
</dbReference>
<dbReference type="CDD" id="cd00035">
    <property type="entry name" value="ChtBD1"/>
    <property type="match status" value="1"/>
</dbReference>
<dbReference type="Gene3D" id="3.20.20.80">
    <property type="entry name" value="Glycosidases"/>
    <property type="match status" value="1"/>
</dbReference>
<evidence type="ECO:0000313" key="18">
    <source>
        <dbReference type="EMBL" id="KAK4186731.1"/>
    </source>
</evidence>
<gene>
    <name evidence="18" type="ORF">QBC35DRAFT_452971</name>
</gene>
<dbReference type="GO" id="GO:0008843">
    <property type="term" value="F:endochitinase activity"/>
    <property type="evidence" value="ECO:0007669"/>
    <property type="project" value="UniProtKB-EC"/>
</dbReference>
<evidence type="ECO:0000259" key="16">
    <source>
        <dbReference type="PROSITE" id="PS50941"/>
    </source>
</evidence>
<dbReference type="PANTHER" id="PTHR11177:SF397">
    <property type="entry name" value="CHITINASE"/>
    <property type="match status" value="1"/>
</dbReference>
<dbReference type="Gene3D" id="3.30.60.10">
    <property type="entry name" value="Endochitinase-like"/>
    <property type="match status" value="1"/>
</dbReference>
<evidence type="ECO:0000256" key="9">
    <source>
        <dbReference type="ARBA" id="ARBA00023277"/>
    </source>
</evidence>
<comment type="caution">
    <text evidence="12">Lacks conserved residue(s) required for the propagation of feature annotation.</text>
</comment>
<dbReference type="SUPFAM" id="SSF57016">
    <property type="entry name" value="Plant lectins/antimicrobial peptides"/>
    <property type="match status" value="1"/>
</dbReference>
<reference evidence="18" key="1">
    <citation type="journal article" date="2023" name="Mol. Phylogenet. Evol.">
        <title>Genome-scale phylogeny and comparative genomics of the fungal order Sordariales.</title>
        <authorList>
            <person name="Hensen N."/>
            <person name="Bonometti L."/>
            <person name="Westerberg I."/>
            <person name="Brannstrom I.O."/>
            <person name="Guillou S."/>
            <person name="Cros-Aarteil S."/>
            <person name="Calhoun S."/>
            <person name="Haridas S."/>
            <person name="Kuo A."/>
            <person name="Mondo S."/>
            <person name="Pangilinan J."/>
            <person name="Riley R."/>
            <person name="LaButti K."/>
            <person name="Andreopoulos B."/>
            <person name="Lipzen A."/>
            <person name="Chen C."/>
            <person name="Yan M."/>
            <person name="Daum C."/>
            <person name="Ng V."/>
            <person name="Clum A."/>
            <person name="Steindorff A."/>
            <person name="Ohm R.A."/>
            <person name="Martin F."/>
            <person name="Silar P."/>
            <person name="Natvig D.O."/>
            <person name="Lalanne C."/>
            <person name="Gautier V."/>
            <person name="Ament-Velasquez S.L."/>
            <person name="Kruys A."/>
            <person name="Hutchinson M.I."/>
            <person name="Powell A.J."/>
            <person name="Barry K."/>
            <person name="Miller A.N."/>
            <person name="Grigoriev I.V."/>
            <person name="Debuchy R."/>
            <person name="Gladieux P."/>
            <person name="Hiltunen Thoren M."/>
            <person name="Johannesson H."/>
        </authorList>
    </citation>
    <scope>NUCLEOTIDE SEQUENCE</scope>
    <source>
        <strain evidence="18">PSN309</strain>
    </source>
</reference>
<keyword evidence="7 13" id="KW-0378">Hydrolase</keyword>
<feature type="disulfide bond" evidence="12">
    <location>
        <begin position="157"/>
        <end position="169"/>
    </location>
</feature>
<dbReference type="GO" id="GO:0006032">
    <property type="term" value="P:chitin catabolic process"/>
    <property type="evidence" value="ECO:0007669"/>
    <property type="project" value="UniProtKB-KW"/>
</dbReference>
<feature type="domain" description="Chitin-binding type-1" evidence="16">
    <location>
        <begin position="143"/>
        <end position="192"/>
    </location>
</feature>
<keyword evidence="15" id="KW-0732">Signal</keyword>
<keyword evidence="19" id="KW-1185">Reference proteome</keyword>
<evidence type="ECO:0000256" key="5">
    <source>
        <dbReference type="ARBA" id="ARBA00022525"/>
    </source>
</evidence>
<dbReference type="InterPro" id="IPR017853">
    <property type="entry name" value="GH"/>
</dbReference>
<dbReference type="Pfam" id="PF00187">
    <property type="entry name" value="Chitin_bind_1"/>
    <property type="match status" value="1"/>
</dbReference>
<dbReference type="PROSITE" id="PS51910">
    <property type="entry name" value="GH18_2"/>
    <property type="match status" value="1"/>
</dbReference>
<feature type="disulfide bond" evidence="12">
    <location>
        <begin position="162"/>
        <end position="176"/>
    </location>
</feature>
<dbReference type="InterPro" id="IPR011583">
    <property type="entry name" value="Chitinase_II/V-like_cat"/>
</dbReference>
<evidence type="ECO:0000256" key="14">
    <source>
        <dbReference type="SAM" id="MobiDB-lite"/>
    </source>
</evidence>
<dbReference type="PANTHER" id="PTHR11177">
    <property type="entry name" value="CHITINASE"/>
    <property type="match status" value="1"/>
</dbReference>
<evidence type="ECO:0000256" key="2">
    <source>
        <dbReference type="ARBA" id="ARBA00004613"/>
    </source>
</evidence>
<evidence type="ECO:0000256" key="7">
    <source>
        <dbReference type="ARBA" id="ARBA00022801"/>
    </source>
</evidence>
<comment type="catalytic activity">
    <reaction evidence="1">
        <text>Random endo-hydrolysis of N-acetyl-beta-D-glucosaminide (1-&gt;4)-beta-linkages in chitin and chitodextrins.</text>
        <dbReference type="EC" id="3.2.1.14"/>
    </reaction>
</comment>
<evidence type="ECO:0000256" key="8">
    <source>
        <dbReference type="ARBA" id="ARBA00023024"/>
    </source>
</evidence>
<dbReference type="SUPFAM" id="SSF54556">
    <property type="entry name" value="Chitinase insertion domain"/>
    <property type="match status" value="1"/>
</dbReference>
<dbReference type="InterPro" id="IPR050314">
    <property type="entry name" value="Glycosyl_Hydrlase_18"/>
</dbReference>
<evidence type="ECO:0000256" key="3">
    <source>
        <dbReference type="ARBA" id="ARBA00008682"/>
    </source>
</evidence>
<sequence length="1815" mass="201297">MVARLTLLGALLLCSQSASAHPRSLQNRHRELHHEHIELKAVEPTCRNPTSPFDFSSKLRRHEELPICDVSETPSQLGTVSSDLLLPRQAAIVPDDYTCGPGRPCRNGACCPRETGQCNYGPKACGTNGISPNDVCLSNCDAKAECGRYASTPGKKCPLNVCCSQWGFCGSQADFCKVTNDTETSCQSNCNQPGPKNKSDGNVQKRIIGYYEAWNYKKACQGMGFKDIPAGALTHAYFSFGYITPGDFKVAPMDDLPTELFSEFNEIKKRNVGLKTVVALGGWTFNDNGTITQPVFSNMVSTAANRKTFINNLFGFMRKYGFDGVDFDWEYPGAGDRGGKPEDGKNFVQFLKELDNINKEQPSKFIVSFTIPTSYWYLRHFDLKAIDYVDFVNIMSYDLHGVWDSNNPIGSKIYGHSNITEIDQALNLLWRNDVPANKLNLGLGFYGRSFTLVDPTCSTPGCGFRAGGVKGPCSGEPGILSYREIKSVIKEHNLKPHYDKDAGVKYVTWNTDQWVSYDDAETFKQKIKFANDKGLAGLLIWAIDQDTDDLEALNAVVAPQSVKALAMQAEKKAFWEDATVPDCYTTGCGGTCKAGFIKITNQPCGGAKAVTRHSKEADSLLCCPLEAAPSKSDCTWRGSAPSCNGHCHDNEVAVQMNRWGDGKYCEDGNKMYCCESPIAKPHDCYWQSMGKRTCNGDDEAMTFSGTFISFVGDFAEAFADLTGNLLVGALGELSNDAMKLYCCPKKQAKEWQNCKWYGEPGSCFDNHCPIGHSVQLTDSPYGLGYDCFPRMERVRVFCCDPAHGKSPFLPVPLEKLFPNPPKGDNVETDSELLTDDTWGTGKSKNGNDDDANDSAFSFVVLTSPEELQVSLDKRDGSHWDVFGCDPDADHEEEHTVQMVCTDVSNNSNCHKISLGHGVPGTILQMPKGCGPGKYAVAKEMKPAKGQILPRHLDYLTHKPVIYELKFDYDFKRVPRDLGKTQMRVDFSNQQGYWDNVVAADIKRKRDMGLKHKRSLEHVKGNHVRWLEEEYRDDFHFGGLTADELDKRWFGSGVVEWLRKMIKPEIKKTFTHDIDQTVTAKIVEETWDCPGRDGHILAQAQANIKVSTSFGFTLIATSLFPLDLRDSYLTFGNKGEIKCTFTMEALARFTYDTGEKPIIDIPFPGAALRIPGIATIGPALAVKGRIEAGVALAAELEARLDVVSWEYEYRLPATSELPPTNPDKADYGKTGDKNGILAPTFYAGVSATGNAKAHLIASLQFGVAFDDKWKVGKATAEVVADSWVEVKVAAGISTEATCPFTWGLQAGVDLYAQATGFKWATNKFMLPGTATFNIYDGGQCPDLKAGGPQRRGLPGPGGSGMLQAIGYNASDAGFGTSSSSDLVVARSRSPRLNKRLTIGPFIDIPLSKLICPDLPPSAIESSKCEDIVGWEDHQIEAALKRRSVGAYETLMAGNLTARDVSNYHRLERRRDVSACNNLQLKAPTYATSGKLPGKVTNLAIFDYLKRPIDCNDFAFGVTNSPRTSTNKKHPIYATEHIIELQMVALFIDAMNEKWGRDFIDYSFSGDGKTKTDTFCDALKGLWRTVKASDRFAMDNGDKRDPIDHLMHAFPGNAMYIEEFVLLESGVNSAKMGMWGNSAINSDDTATMYLTDKPDDLIKNVKDVITAMKYMQNADVSKVLVDQKNRIQKRWKDLDEVEMPKFQKTTRDRASGDDKKWYKWTKRGLADEWDKWMKTRATQAKQKAVDYIDTWLDKLKDKAENEWDPARKQLQALANSGTALTDDQKKLQARYDELIGKVVALNTEWVSYKPNSWTNPF</sequence>
<accession>A0AAN6WRN2</accession>
<reference evidence="18" key="2">
    <citation type="submission" date="2023-05" db="EMBL/GenBank/DDBJ databases">
        <authorList>
            <consortium name="Lawrence Berkeley National Laboratory"/>
            <person name="Steindorff A."/>
            <person name="Hensen N."/>
            <person name="Bonometti L."/>
            <person name="Westerberg I."/>
            <person name="Brannstrom I.O."/>
            <person name="Guillou S."/>
            <person name="Cros-Aarteil S."/>
            <person name="Calhoun S."/>
            <person name="Haridas S."/>
            <person name="Kuo A."/>
            <person name="Mondo S."/>
            <person name="Pangilinan J."/>
            <person name="Riley R."/>
            <person name="Labutti K."/>
            <person name="Andreopoulos B."/>
            <person name="Lipzen A."/>
            <person name="Chen C."/>
            <person name="Yanf M."/>
            <person name="Daum C."/>
            <person name="Ng V."/>
            <person name="Clum A."/>
            <person name="Ohm R."/>
            <person name="Martin F."/>
            <person name="Silar P."/>
            <person name="Natvig D."/>
            <person name="Lalanne C."/>
            <person name="Gautier V."/>
            <person name="Ament-Velasquez S.L."/>
            <person name="Kruys A."/>
            <person name="Hutchinson M.I."/>
            <person name="Powell A.J."/>
            <person name="Barry K."/>
            <person name="Miller A.N."/>
            <person name="Grigoriev I.V."/>
            <person name="Debuchy R."/>
            <person name="Gladieux P."/>
            <person name="Thoren M.H."/>
            <person name="Johannesson H."/>
        </authorList>
    </citation>
    <scope>NUCLEOTIDE SEQUENCE</scope>
    <source>
        <strain evidence="18">PSN309</strain>
    </source>
</reference>
<dbReference type="PROSITE" id="PS01095">
    <property type="entry name" value="GH18_1"/>
    <property type="match status" value="1"/>
</dbReference>
<dbReference type="SUPFAM" id="SSF51445">
    <property type="entry name" value="(Trans)glycosidases"/>
    <property type="match status" value="1"/>
</dbReference>
<dbReference type="SMART" id="SM00270">
    <property type="entry name" value="ChtBD1"/>
    <property type="match status" value="1"/>
</dbReference>
<keyword evidence="8" id="KW-0146">Chitin degradation</keyword>
<organism evidence="18 19">
    <name type="scientific">Podospora australis</name>
    <dbReference type="NCBI Taxonomy" id="1536484"/>
    <lineage>
        <taxon>Eukaryota</taxon>
        <taxon>Fungi</taxon>
        <taxon>Dikarya</taxon>
        <taxon>Ascomycota</taxon>
        <taxon>Pezizomycotina</taxon>
        <taxon>Sordariomycetes</taxon>
        <taxon>Sordariomycetidae</taxon>
        <taxon>Sordariales</taxon>
        <taxon>Podosporaceae</taxon>
        <taxon>Podospora</taxon>
    </lineage>
</organism>
<feature type="domain" description="GH18" evidence="17">
    <location>
        <begin position="205"/>
        <end position="560"/>
    </location>
</feature>
<dbReference type="Gene3D" id="3.10.50.10">
    <property type="match status" value="1"/>
</dbReference>
<keyword evidence="6 12" id="KW-0147">Chitin-binding</keyword>
<dbReference type="InterPro" id="IPR036861">
    <property type="entry name" value="Endochitinase-like_sf"/>
</dbReference>
<protein>
    <recommendedName>
        <fullName evidence="4">chitinase</fullName>
        <ecNumber evidence="4">3.2.1.14</ecNumber>
    </recommendedName>
</protein>
<dbReference type="GO" id="GO:0008061">
    <property type="term" value="F:chitin binding"/>
    <property type="evidence" value="ECO:0007669"/>
    <property type="project" value="UniProtKB-UniRule"/>
</dbReference>
<dbReference type="Proteomes" id="UP001302126">
    <property type="component" value="Unassembled WGS sequence"/>
</dbReference>
<dbReference type="PROSITE" id="PS50941">
    <property type="entry name" value="CHIT_BIND_I_2"/>
    <property type="match status" value="1"/>
</dbReference>
<evidence type="ECO:0000256" key="15">
    <source>
        <dbReference type="SAM" id="SignalP"/>
    </source>
</evidence>
<feature type="disulfide bond" evidence="12">
    <location>
        <begin position="186"/>
        <end position="190"/>
    </location>
</feature>
<evidence type="ECO:0000256" key="10">
    <source>
        <dbReference type="ARBA" id="ARBA00023295"/>
    </source>
</evidence>
<dbReference type="GO" id="GO:0000272">
    <property type="term" value="P:polysaccharide catabolic process"/>
    <property type="evidence" value="ECO:0007669"/>
    <property type="project" value="UniProtKB-KW"/>
</dbReference>
<dbReference type="EC" id="3.2.1.14" evidence="4"/>
<dbReference type="InterPro" id="IPR001002">
    <property type="entry name" value="Chitin-bd_1"/>
</dbReference>
<dbReference type="SMART" id="SM00636">
    <property type="entry name" value="Glyco_18"/>
    <property type="match status" value="1"/>
</dbReference>
<evidence type="ECO:0000256" key="12">
    <source>
        <dbReference type="PROSITE-ProRule" id="PRU00261"/>
    </source>
</evidence>
<feature type="signal peptide" evidence="15">
    <location>
        <begin position="1"/>
        <end position="20"/>
    </location>
</feature>
<name>A0AAN6WRN2_9PEZI</name>
<dbReference type="GO" id="GO:0005576">
    <property type="term" value="C:extracellular region"/>
    <property type="evidence" value="ECO:0007669"/>
    <property type="project" value="UniProtKB-SubCell"/>
</dbReference>